<dbReference type="AlphaFoldDB" id="A0AA94ERF1"/>
<organism evidence="1 2">
    <name type="scientific">Pseudomonas koreensis</name>
    <dbReference type="NCBI Taxonomy" id="198620"/>
    <lineage>
        <taxon>Bacteria</taxon>
        <taxon>Pseudomonadati</taxon>
        <taxon>Pseudomonadota</taxon>
        <taxon>Gammaproteobacteria</taxon>
        <taxon>Pseudomonadales</taxon>
        <taxon>Pseudomonadaceae</taxon>
        <taxon>Pseudomonas</taxon>
    </lineage>
</organism>
<comment type="caution">
    <text evidence="1">The sequence shown here is derived from an EMBL/GenBank/DDBJ whole genome shotgun (WGS) entry which is preliminary data.</text>
</comment>
<accession>A0AA94ERF1</accession>
<proteinExistence type="predicted"/>
<dbReference type="Proteomes" id="UP000288002">
    <property type="component" value="Unassembled WGS sequence"/>
</dbReference>
<dbReference type="EMBL" id="MKWS01000005">
    <property type="protein sequence ID" value="RVD78236.1"/>
    <property type="molecule type" value="Genomic_DNA"/>
</dbReference>
<name>A0AA94ERF1_9PSED</name>
<protein>
    <submittedName>
        <fullName evidence="1">Uncharacterized protein</fullName>
    </submittedName>
</protein>
<sequence length="176" mass="19308">MRILLAIVSLVLCASCAKRVPLPESGIDFVSVTRQGENAFLDVRFSSKTDVLRFFEIHAGQNQVGNSLICSLDEAGVFETKQDLVRYFEGEVVAAKDEGSASSHVYSAEVFAVYTPDGGTLSTYISKEQVLAILKLRKVVVCKFKTAAYSYGPYYSESMDVPASAFIQAIQHKQAF</sequence>
<reference evidence="1 2" key="1">
    <citation type="submission" date="2016-10" db="EMBL/GenBank/DDBJ databases">
        <title>Search of new enzymes for the oxidation of sulfur compounds.</title>
        <authorList>
            <person name="Novo A."/>
            <person name="Moreira I.S."/>
            <person name="Castro P.M."/>
        </authorList>
    </citation>
    <scope>NUCLEOTIDE SEQUENCE [LARGE SCALE GENOMIC DNA]</scope>
    <source>
        <strain evidence="1 2">A9</strain>
    </source>
</reference>
<evidence type="ECO:0000313" key="2">
    <source>
        <dbReference type="Proteomes" id="UP000288002"/>
    </source>
</evidence>
<gene>
    <name evidence="1" type="ORF">A9HBioS_2081</name>
</gene>
<dbReference type="RefSeq" id="WP_127648909.1">
    <property type="nucleotide sequence ID" value="NZ_MKWS01000005.1"/>
</dbReference>
<evidence type="ECO:0000313" key="1">
    <source>
        <dbReference type="EMBL" id="RVD78236.1"/>
    </source>
</evidence>